<dbReference type="InterPro" id="IPR029058">
    <property type="entry name" value="AB_hydrolase_fold"/>
</dbReference>
<keyword evidence="4" id="KW-1185">Reference proteome</keyword>
<dbReference type="PANTHER" id="PTHR43798">
    <property type="entry name" value="MONOACYLGLYCEROL LIPASE"/>
    <property type="match status" value="1"/>
</dbReference>
<dbReference type="STRING" id="945553.A0A0D2L7K1"/>
<evidence type="ECO:0000313" key="4">
    <source>
        <dbReference type="Proteomes" id="UP000054270"/>
    </source>
</evidence>
<dbReference type="InterPro" id="IPR050266">
    <property type="entry name" value="AB_hydrolase_sf"/>
</dbReference>
<evidence type="ECO:0000313" key="3">
    <source>
        <dbReference type="EMBL" id="KJA23107.1"/>
    </source>
</evidence>
<dbReference type="AlphaFoldDB" id="A0A0D2L7K1"/>
<evidence type="ECO:0000259" key="2">
    <source>
        <dbReference type="Pfam" id="PF00561"/>
    </source>
</evidence>
<dbReference type="Pfam" id="PF00561">
    <property type="entry name" value="Abhydrolase_1"/>
    <property type="match status" value="1"/>
</dbReference>
<dbReference type="OrthoDB" id="19657at2759"/>
<feature type="domain" description="AB hydrolase-1" evidence="2">
    <location>
        <begin position="35"/>
        <end position="138"/>
    </location>
</feature>
<dbReference type="InterPro" id="IPR000073">
    <property type="entry name" value="AB_hydrolase_1"/>
</dbReference>
<dbReference type="OMA" id="YIGQHIF"/>
<dbReference type="SUPFAM" id="SSF53474">
    <property type="entry name" value="alpha/beta-Hydrolases"/>
    <property type="match status" value="1"/>
</dbReference>
<feature type="compositionally biased region" description="Basic residues" evidence="1">
    <location>
        <begin position="348"/>
        <end position="360"/>
    </location>
</feature>
<dbReference type="Proteomes" id="UP000054270">
    <property type="component" value="Unassembled WGS sequence"/>
</dbReference>
<reference evidence="4" key="1">
    <citation type="submission" date="2014-04" db="EMBL/GenBank/DDBJ databases">
        <title>Evolutionary Origins and Diversification of the Mycorrhizal Mutualists.</title>
        <authorList>
            <consortium name="DOE Joint Genome Institute"/>
            <consortium name="Mycorrhizal Genomics Consortium"/>
            <person name="Kohler A."/>
            <person name="Kuo A."/>
            <person name="Nagy L.G."/>
            <person name="Floudas D."/>
            <person name="Copeland A."/>
            <person name="Barry K.W."/>
            <person name="Cichocki N."/>
            <person name="Veneault-Fourrey C."/>
            <person name="LaButti K."/>
            <person name="Lindquist E.A."/>
            <person name="Lipzen A."/>
            <person name="Lundell T."/>
            <person name="Morin E."/>
            <person name="Murat C."/>
            <person name="Riley R."/>
            <person name="Ohm R."/>
            <person name="Sun H."/>
            <person name="Tunlid A."/>
            <person name="Henrissat B."/>
            <person name="Grigoriev I.V."/>
            <person name="Hibbett D.S."/>
            <person name="Martin F."/>
        </authorList>
    </citation>
    <scope>NUCLEOTIDE SEQUENCE [LARGE SCALE GENOMIC DNA]</scope>
    <source>
        <strain evidence="4">FD-334 SS-4</strain>
    </source>
</reference>
<dbReference type="GO" id="GO:0046464">
    <property type="term" value="P:acylglycerol catabolic process"/>
    <property type="evidence" value="ECO:0007669"/>
    <property type="project" value="TreeGrafter"/>
</dbReference>
<dbReference type="PANTHER" id="PTHR43798:SF33">
    <property type="entry name" value="HYDROLASE, PUTATIVE (AFU_ORTHOLOGUE AFUA_2G14860)-RELATED"/>
    <property type="match status" value="1"/>
</dbReference>
<accession>A0A0D2L7K1</accession>
<sequence length="360" mass="39947">MRQVKIESSSGVALLSYTISTPKANDAETIDPSLPTIILLHPVYVSQHIFHYQFASPDLRRFNLIAVDMRSHGNTICTTPSTYRAAQAADDVFCFMDALDLPPCHLFGVSLGACIALEMAVTRPERALSLFLLSPLSLTEPDFVAAGRQEIYDCWTAAYKNPNNVDEDAAVEAVLGAVQLGFGESSRSSFCNSIVQHALMCSPHLWSRAQFDEMHTVSVKFFLDRHPYPVSSLRKITCPVHLVHCSEDVAYSLEMTEEMCAHMKTAGIDVRLSQIANAPQIGCATHPEPCVVDYLLYCPRPEFWSFCSGSTSFSSNGWCPLLATTPQYRPLRRPLRRLSKPSSSSAGSHKRSRTRKTTTY</sequence>
<organism evidence="3 4">
    <name type="scientific">Hypholoma sublateritium (strain FD-334 SS-4)</name>
    <dbReference type="NCBI Taxonomy" id="945553"/>
    <lineage>
        <taxon>Eukaryota</taxon>
        <taxon>Fungi</taxon>
        <taxon>Dikarya</taxon>
        <taxon>Basidiomycota</taxon>
        <taxon>Agaricomycotina</taxon>
        <taxon>Agaricomycetes</taxon>
        <taxon>Agaricomycetidae</taxon>
        <taxon>Agaricales</taxon>
        <taxon>Agaricineae</taxon>
        <taxon>Strophariaceae</taxon>
        <taxon>Hypholoma</taxon>
    </lineage>
</organism>
<feature type="region of interest" description="Disordered" evidence="1">
    <location>
        <begin position="333"/>
        <end position="360"/>
    </location>
</feature>
<protein>
    <recommendedName>
        <fullName evidence="2">AB hydrolase-1 domain-containing protein</fullName>
    </recommendedName>
</protein>
<dbReference type="EMBL" id="KN817545">
    <property type="protein sequence ID" value="KJA23107.1"/>
    <property type="molecule type" value="Genomic_DNA"/>
</dbReference>
<gene>
    <name evidence="3" type="ORF">HYPSUDRAFT_138152</name>
</gene>
<evidence type="ECO:0000256" key="1">
    <source>
        <dbReference type="SAM" id="MobiDB-lite"/>
    </source>
</evidence>
<proteinExistence type="predicted"/>
<dbReference type="Gene3D" id="3.40.50.1820">
    <property type="entry name" value="alpha/beta hydrolase"/>
    <property type="match status" value="1"/>
</dbReference>
<dbReference type="GO" id="GO:0047372">
    <property type="term" value="F:monoacylglycerol lipase activity"/>
    <property type="evidence" value="ECO:0007669"/>
    <property type="project" value="TreeGrafter"/>
</dbReference>
<dbReference type="GO" id="GO:0016020">
    <property type="term" value="C:membrane"/>
    <property type="evidence" value="ECO:0007669"/>
    <property type="project" value="TreeGrafter"/>
</dbReference>
<name>A0A0D2L7K1_HYPSF</name>